<evidence type="ECO:0000256" key="1">
    <source>
        <dbReference type="SAM" id="Phobius"/>
    </source>
</evidence>
<gene>
    <name evidence="2" type="ORF">A7P95_01800</name>
</gene>
<dbReference type="STRING" id="1795827.A7P95_01800"/>
<organism evidence="2 3">
    <name type="scientific">Eikenella longinqua</name>
    <dbReference type="NCBI Taxonomy" id="1795827"/>
    <lineage>
        <taxon>Bacteria</taxon>
        <taxon>Pseudomonadati</taxon>
        <taxon>Pseudomonadota</taxon>
        <taxon>Betaproteobacteria</taxon>
        <taxon>Neisseriales</taxon>
        <taxon>Neisseriaceae</taxon>
        <taxon>Eikenella</taxon>
    </lineage>
</organism>
<accession>A0A1A9S2F4</accession>
<keyword evidence="3" id="KW-1185">Reference proteome</keyword>
<keyword evidence="1" id="KW-1133">Transmembrane helix</keyword>
<dbReference type="Proteomes" id="UP000077885">
    <property type="component" value="Unassembled WGS sequence"/>
</dbReference>
<proteinExistence type="predicted"/>
<feature type="transmembrane region" description="Helical" evidence="1">
    <location>
        <begin position="44"/>
        <end position="64"/>
    </location>
</feature>
<reference evidence="3" key="1">
    <citation type="submission" date="2016-05" db="EMBL/GenBank/DDBJ databases">
        <title>Draft genome of Corynebacterium afermentans subsp. afermentans LCDC 88199T.</title>
        <authorList>
            <person name="Bernier A.-M."/>
            <person name="Bernard K."/>
        </authorList>
    </citation>
    <scope>NUCLEOTIDE SEQUENCE [LARGE SCALE GENOMIC DNA]</scope>
    <source>
        <strain evidence="3">NML02-A-017</strain>
    </source>
</reference>
<dbReference type="AlphaFoldDB" id="A0A1A9S2F4"/>
<evidence type="ECO:0000313" key="3">
    <source>
        <dbReference type="Proteomes" id="UP000077885"/>
    </source>
</evidence>
<sequence length="65" mass="7051">MMSALSKISELLGGLGELLLAARDSVRQWQRDWKQGQLSEGSKVLIGVWLAAALLLALMCANLLL</sequence>
<dbReference type="EMBL" id="LXSL01000011">
    <property type="protein sequence ID" value="OAM31246.1"/>
    <property type="molecule type" value="Genomic_DNA"/>
</dbReference>
<protein>
    <submittedName>
        <fullName evidence="2">Uncharacterized protein</fullName>
    </submittedName>
</protein>
<name>A0A1A9S2F4_9NEIS</name>
<evidence type="ECO:0000313" key="2">
    <source>
        <dbReference type="EMBL" id="OAM31246.1"/>
    </source>
</evidence>
<dbReference type="RefSeq" id="WP_067590202.1">
    <property type="nucleotide sequence ID" value="NZ_LXSL01000011.1"/>
</dbReference>
<comment type="caution">
    <text evidence="2">The sequence shown here is derived from an EMBL/GenBank/DDBJ whole genome shotgun (WGS) entry which is preliminary data.</text>
</comment>
<keyword evidence="1" id="KW-0472">Membrane</keyword>
<keyword evidence="1" id="KW-0812">Transmembrane</keyword>